<comment type="caution">
    <text evidence="7">The sequence shown here is derived from an EMBL/GenBank/DDBJ whole genome shotgun (WGS) entry which is preliminary data.</text>
</comment>
<evidence type="ECO:0000256" key="4">
    <source>
        <dbReference type="ARBA" id="ARBA00023136"/>
    </source>
</evidence>
<protein>
    <submittedName>
        <fullName evidence="7">NfeD family protein</fullName>
    </submittedName>
</protein>
<dbReference type="Proteomes" id="UP001499994">
    <property type="component" value="Unassembled WGS sequence"/>
</dbReference>
<feature type="transmembrane region" description="Helical" evidence="5">
    <location>
        <begin position="58"/>
        <end position="78"/>
    </location>
</feature>
<evidence type="ECO:0000313" key="7">
    <source>
        <dbReference type="EMBL" id="GAA3881417.1"/>
    </source>
</evidence>
<evidence type="ECO:0000259" key="6">
    <source>
        <dbReference type="Pfam" id="PF01957"/>
    </source>
</evidence>
<evidence type="ECO:0000256" key="1">
    <source>
        <dbReference type="ARBA" id="ARBA00004141"/>
    </source>
</evidence>
<dbReference type="InterPro" id="IPR012340">
    <property type="entry name" value="NA-bd_OB-fold"/>
</dbReference>
<proteinExistence type="predicted"/>
<dbReference type="Pfam" id="PF01957">
    <property type="entry name" value="NfeD"/>
    <property type="match status" value="1"/>
</dbReference>
<evidence type="ECO:0000313" key="8">
    <source>
        <dbReference type="Proteomes" id="UP001499994"/>
    </source>
</evidence>
<reference evidence="8" key="1">
    <citation type="journal article" date="2019" name="Int. J. Syst. Evol. Microbiol.">
        <title>The Global Catalogue of Microorganisms (GCM) 10K type strain sequencing project: providing services to taxonomists for standard genome sequencing and annotation.</title>
        <authorList>
            <consortium name="The Broad Institute Genomics Platform"/>
            <consortium name="The Broad Institute Genome Sequencing Center for Infectious Disease"/>
            <person name="Wu L."/>
            <person name="Ma J."/>
        </authorList>
    </citation>
    <scope>NUCLEOTIDE SEQUENCE [LARGE SCALE GENOMIC DNA]</scope>
    <source>
        <strain evidence="8">JCM 17201</strain>
    </source>
</reference>
<keyword evidence="2 5" id="KW-0812">Transmembrane</keyword>
<dbReference type="InterPro" id="IPR002810">
    <property type="entry name" value="NfeD-like_C"/>
</dbReference>
<dbReference type="Gene3D" id="2.40.50.140">
    <property type="entry name" value="Nucleic acid-binding proteins"/>
    <property type="match status" value="1"/>
</dbReference>
<name>A0ABP7KLZ4_9GAMM</name>
<keyword evidence="3 5" id="KW-1133">Transmembrane helix</keyword>
<sequence>MNIIASIAMNPHGFWLSLGGLLLAAEMLGAGGYLLWSGVAAMVTGAIAWLWPQLGWDWQGVIFAVLTVVVAWLWWAWLRRQTAKNQAVSPLNQRGRSLIGFRATLTEPVSNGLGRVNIGDGSWRAQAGEDYPVGTEVEVVAVEGTTLIISKVPR</sequence>
<dbReference type="PANTHER" id="PTHR33507:SF3">
    <property type="entry name" value="INNER MEMBRANE PROTEIN YBBJ"/>
    <property type="match status" value="1"/>
</dbReference>
<evidence type="ECO:0000256" key="5">
    <source>
        <dbReference type="SAM" id="Phobius"/>
    </source>
</evidence>
<feature type="domain" description="NfeD-like C-terminal" evidence="6">
    <location>
        <begin position="97"/>
        <end position="151"/>
    </location>
</feature>
<evidence type="ECO:0000256" key="2">
    <source>
        <dbReference type="ARBA" id="ARBA00022692"/>
    </source>
</evidence>
<keyword evidence="8" id="KW-1185">Reference proteome</keyword>
<organism evidence="7 8">
    <name type="scientific">Gibbsiella dentisursi</name>
    <dbReference type="NCBI Taxonomy" id="796890"/>
    <lineage>
        <taxon>Bacteria</taxon>
        <taxon>Pseudomonadati</taxon>
        <taxon>Pseudomonadota</taxon>
        <taxon>Gammaproteobacteria</taxon>
        <taxon>Enterobacterales</taxon>
        <taxon>Yersiniaceae</taxon>
        <taxon>Gibbsiella</taxon>
    </lineage>
</organism>
<gene>
    <name evidence="7" type="ORF">GCM10022405_03610</name>
</gene>
<dbReference type="EMBL" id="BAABDG010000002">
    <property type="protein sequence ID" value="GAA3881417.1"/>
    <property type="molecule type" value="Genomic_DNA"/>
</dbReference>
<dbReference type="SUPFAM" id="SSF141322">
    <property type="entry name" value="NfeD domain-like"/>
    <property type="match status" value="1"/>
</dbReference>
<dbReference type="InterPro" id="IPR052165">
    <property type="entry name" value="Membrane_assoc_protease"/>
</dbReference>
<accession>A0ABP7KLZ4</accession>
<comment type="subcellular location">
    <subcellularLocation>
        <location evidence="1">Membrane</location>
        <topology evidence="1">Multi-pass membrane protein</topology>
    </subcellularLocation>
</comment>
<evidence type="ECO:0000256" key="3">
    <source>
        <dbReference type="ARBA" id="ARBA00022989"/>
    </source>
</evidence>
<feature type="transmembrane region" description="Helical" evidence="5">
    <location>
        <begin position="12"/>
        <end position="28"/>
    </location>
</feature>
<keyword evidence="4 5" id="KW-0472">Membrane</keyword>
<dbReference type="PANTHER" id="PTHR33507">
    <property type="entry name" value="INNER MEMBRANE PROTEIN YBBJ"/>
    <property type="match status" value="1"/>
</dbReference>
<dbReference type="RefSeq" id="WP_428832154.1">
    <property type="nucleotide sequence ID" value="NZ_BAABDG010000002.1"/>
</dbReference>